<dbReference type="OrthoDB" id="3254408at2759"/>
<dbReference type="EMBL" id="KN837146">
    <property type="protein sequence ID" value="KIJ40137.1"/>
    <property type="molecule type" value="Genomic_DNA"/>
</dbReference>
<dbReference type="Proteomes" id="UP000054279">
    <property type="component" value="Unassembled WGS sequence"/>
</dbReference>
<keyword evidence="2" id="KW-1185">Reference proteome</keyword>
<name>A0A0C9VFB4_SPHS4</name>
<dbReference type="AlphaFoldDB" id="A0A0C9VFB4"/>
<gene>
    <name evidence="1" type="ORF">M422DRAFT_230310</name>
</gene>
<sequence>MPWPEYIQEQFATVTPFGEVDETEYYGPYNDLLFELFPSPEHFKIVPQYKRPRYPQSIDFSEIFIVQRQKQPVFFIEIKPSGHIKKLSERVSAGQQMRESFDALSDEVNIPTLYGVSVLGTKLCVYTYEPDTSKLTPGEIERDPKYVTDRAPADRWNLDIMESGGEQRMREIVAHVKEMCGRL</sequence>
<evidence type="ECO:0000313" key="1">
    <source>
        <dbReference type="EMBL" id="KIJ40137.1"/>
    </source>
</evidence>
<dbReference type="HOGENOM" id="CLU_085786_3_1_1"/>
<organism evidence="1 2">
    <name type="scientific">Sphaerobolus stellatus (strain SS14)</name>
    <dbReference type="NCBI Taxonomy" id="990650"/>
    <lineage>
        <taxon>Eukaryota</taxon>
        <taxon>Fungi</taxon>
        <taxon>Dikarya</taxon>
        <taxon>Basidiomycota</taxon>
        <taxon>Agaricomycotina</taxon>
        <taxon>Agaricomycetes</taxon>
        <taxon>Phallomycetidae</taxon>
        <taxon>Geastrales</taxon>
        <taxon>Sphaerobolaceae</taxon>
        <taxon>Sphaerobolus</taxon>
    </lineage>
</organism>
<accession>A0A0C9VFB4</accession>
<reference evidence="1 2" key="1">
    <citation type="submission" date="2014-06" db="EMBL/GenBank/DDBJ databases">
        <title>Evolutionary Origins and Diversification of the Mycorrhizal Mutualists.</title>
        <authorList>
            <consortium name="DOE Joint Genome Institute"/>
            <consortium name="Mycorrhizal Genomics Consortium"/>
            <person name="Kohler A."/>
            <person name="Kuo A."/>
            <person name="Nagy L.G."/>
            <person name="Floudas D."/>
            <person name="Copeland A."/>
            <person name="Barry K.W."/>
            <person name="Cichocki N."/>
            <person name="Veneault-Fourrey C."/>
            <person name="LaButti K."/>
            <person name="Lindquist E.A."/>
            <person name="Lipzen A."/>
            <person name="Lundell T."/>
            <person name="Morin E."/>
            <person name="Murat C."/>
            <person name="Riley R."/>
            <person name="Ohm R."/>
            <person name="Sun H."/>
            <person name="Tunlid A."/>
            <person name="Henrissat B."/>
            <person name="Grigoriev I.V."/>
            <person name="Hibbett D.S."/>
            <person name="Martin F."/>
        </authorList>
    </citation>
    <scope>NUCLEOTIDE SEQUENCE [LARGE SCALE GENOMIC DNA]</scope>
    <source>
        <strain evidence="1 2">SS14</strain>
    </source>
</reference>
<proteinExistence type="predicted"/>
<evidence type="ECO:0000313" key="2">
    <source>
        <dbReference type="Proteomes" id="UP000054279"/>
    </source>
</evidence>
<protein>
    <submittedName>
        <fullName evidence="1">Uncharacterized protein</fullName>
    </submittedName>
</protein>